<gene>
    <name evidence="1" type="ORF">N329_01372</name>
</gene>
<evidence type="ECO:0008006" key="3">
    <source>
        <dbReference type="Google" id="ProtNLM"/>
    </source>
</evidence>
<feature type="non-terminal residue" evidence="1">
    <location>
        <position position="56"/>
    </location>
</feature>
<reference evidence="1 2" key="1">
    <citation type="submission" date="2014-04" db="EMBL/GenBank/DDBJ databases">
        <title>Genome evolution of avian class.</title>
        <authorList>
            <person name="Zhang G."/>
            <person name="Li C."/>
        </authorList>
    </citation>
    <scope>NUCLEOTIDE SEQUENCE [LARGE SCALE GENOMIC DNA]</scope>
    <source>
        <strain evidence="1">BGI_N329</strain>
    </source>
</reference>
<proteinExistence type="predicted"/>
<dbReference type="Proteomes" id="UP000054379">
    <property type="component" value="Unassembled WGS sequence"/>
</dbReference>
<sequence length="56" mass="6542">NGFKLKEGRFRLDVRKKFFTVRVLRQWNRLLPRELVDAPSLAVFNARLDGALSNLV</sequence>
<dbReference type="EMBL" id="KK646141">
    <property type="protein sequence ID" value="KFP99061.1"/>
    <property type="molecule type" value="Genomic_DNA"/>
</dbReference>
<organism evidence="1 2">
    <name type="scientific">Haliaeetus albicilla</name>
    <name type="common">White-tailed sea-eagle</name>
    <name type="synonym">Falco albicilla</name>
    <dbReference type="NCBI Taxonomy" id="8969"/>
    <lineage>
        <taxon>Eukaryota</taxon>
        <taxon>Metazoa</taxon>
        <taxon>Chordata</taxon>
        <taxon>Craniata</taxon>
        <taxon>Vertebrata</taxon>
        <taxon>Euteleostomi</taxon>
        <taxon>Archelosauria</taxon>
        <taxon>Archosauria</taxon>
        <taxon>Dinosauria</taxon>
        <taxon>Saurischia</taxon>
        <taxon>Theropoda</taxon>
        <taxon>Coelurosauria</taxon>
        <taxon>Aves</taxon>
        <taxon>Neognathae</taxon>
        <taxon>Neoaves</taxon>
        <taxon>Telluraves</taxon>
        <taxon>Accipitrimorphae</taxon>
        <taxon>Accipitriformes</taxon>
        <taxon>Accipitridae</taxon>
        <taxon>Accipitrinae</taxon>
        <taxon>Haliaeetus</taxon>
    </lineage>
</organism>
<feature type="non-terminal residue" evidence="1">
    <location>
        <position position="1"/>
    </location>
</feature>
<name>A0A091NXD9_HALAL</name>
<evidence type="ECO:0000313" key="1">
    <source>
        <dbReference type="EMBL" id="KFP99061.1"/>
    </source>
</evidence>
<accession>A0A091NXD9</accession>
<evidence type="ECO:0000313" key="2">
    <source>
        <dbReference type="Proteomes" id="UP000054379"/>
    </source>
</evidence>
<protein>
    <recommendedName>
        <fullName evidence="3">Nidogen G2 beta-barrel domain-containing protein</fullName>
    </recommendedName>
</protein>
<dbReference type="AlphaFoldDB" id="A0A091NXD9"/>